<dbReference type="Proteomes" id="UP000242497">
    <property type="component" value="Unassembled WGS sequence"/>
</dbReference>
<dbReference type="InterPro" id="IPR010982">
    <property type="entry name" value="Lambda_DNA-bd_dom_sf"/>
</dbReference>
<dbReference type="GO" id="GO:0003677">
    <property type="term" value="F:DNA binding"/>
    <property type="evidence" value="ECO:0007669"/>
    <property type="project" value="InterPro"/>
</dbReference>
<dbReference type="RefSeq" id="WP_072890270.1">
    <property type="nucleotide sequence ID" value="NZ_FRAE01000074.1"/>
</dbReference>
<dbReference type="InterPro" id="IPR001387">
    <property type="entry name" value="Cro/C1-type_HTH"/>
</dbReference>
<sequence length="190" mass="22162">MYKFARKSVNMSREVAAERLNISTRSLSSYENGETFPPAHVVIKMAKLYKMPVLTQLYCKECAIGKFYGYEVLNNINTDPVTVTIKLEEEMTEANEVLKDLFKVLVNKNTRNDFSDKEHKELLRAYHELLDLEHTIEILKTSLEGKGWIDNSEEIQKHNKKCIMKKFHIEQKEKSPLELALLRGFYQPAF</sequence>
<accession>A0A1M6SMW9</accession>
<name>A0A1M6SMW9_9FIRM</name>
<evidence type="ECO:0000313" key="3">
    <source>
        <dbReference type="Proteomes" id="UP000242497"/>
    </source>
</evidence>
<dbReference type="Pfam" id="PF01381">
    <property type="entry name" value="HTH_3"/>
    <property type="match status" value="1"/>
</dbReference>
<dbReference type="Gene3D" id="1.10.260.40">
    <property type="entry name" value="lambda repressor-like DNA-binding domains"/>
    <property type="match status" value="1"/>
</dbReference>
<feature type="domain" description="HTH cro/C1-type" evidence="1">
    <location>
        <begin position="3"/>
        <end position="56"/>
    </location>
</feature>
<dbReference type="PROSITE" id="PS50943">
    <property type="entry name" value="HTH_CROC1"/>
    <property type="match status" value="1"/>
</dbReference>
<reference evidence="3" key="1">
    <citation type="submission" date="2016-11" db="EMBL/GenBank/DDBJ databases">
        <authorList>
            <person name="Varghese N."/>
            <person name="Submissions S."/>
        </authorList>
    </citation>
    <scope>NUCLEOTIDE SEQUENCE [LARGE SCALE GENOMIC DNA]</scope>
    <source>
        <strain evidence="3">DSM 15518</strain>
    </source>
</reference>
<dbReference type="AlphaFoldDB" id="A0A1M6SMW9"/>
<proteinExistence type="predicted"/>
<protein>
    <submittedName>
        <fullName evidence="2">Helix-turn-helix domain-containing protein</fullName>
    </submittedName>
</protein>
<dbReference type="OrthoDB" id="1685177at2"/>
<dbReference type="SMART" id="SM00530">
    <property type="entry name" value="HTH_XRE"/>
    <property type="match status" value="1"/>
</dbReference>
<keyword evidence="3" id="KW-1185">Reference proteome</keyword>
<organism evidence="2 3">
    <name type="scientific">Tepidibacter formicigenes DSM 15518</name>
    <dbReference type="NCBI Taxonomy" id="1123349"/>
    <lineage>
        <taxon>Bacteria</taxon>
        <taxon>Bacillati</taxon>
        <taxon>Bacillota</taxon>
        <taxon>Clostridia</taxon>
        <taxon>Peptostreptococcales</taxon>
        <taxon>Peptostreptococcaceae</taxon>
        <taxon>Tepidibacter</taxon>
    </lineage>
</organism>
<dbReference type="CDD" id="cd00093">
    <property type="entry name" value="HTH_XRE"/>
    <property type="match status" value="1"/>
</dbReference>
<dbReference type="EMBL" id="FRAE01000074">
    <property type="protein sequence ID" value="SHK45938.1"/>
    <property type="molecule type" value="Genomic_DNA"/>
</dbReference>
<dbReference type="SUPFAM" id="SSF47413">
    <property type="entry name" value="lambda repressor-like DNA-binding domains"/>
    <property type="match status" value="1"/>
</dbReference>
<dbReference type="STRING" id="1123349.SAMN02744037_02380"/>
<gene>
    <name evidence="2" type="ORF">SAMN02744037_02380</name>
</gene>
<evidence type="ECO:0000313" key="2">
    <source>
        <dbReference type="EMBL" id="SHK45938.1"/>
    </source>
</evidence>
<evidence type="ECO:0000259" key="1">
    <source>
        <dbReference type="PROSITE" id="PS50943"/>
    </source>
</evidence>